<organism evidence="1 2">
    <name type="scientific">Rattus norvegicus</name>
    <name type="common">Rat</name>
    <dbReference type="NCBI Taxonomy" id="10116"/>
    <lineage>
        <taxon>Eukaryota</taxon>
        <taxon>Metazoa</taxon>
        <taxon>Chordata</taxon>
        <taxon>Craniata</taxon>
        <taxon>Vertebrata</taxon>
        <taxon>Euteleostomi</taxon>
        <taxon>Mammalia</taxon>
        <taxon>Eutheria</taxon>
        <taxon>Euarchontoglires</taxon>
        <taxon>Glires</taxon>
        <taxon>Rodentia</taxon>
        <taxon>Myomorpha</taxon>
        <taxon>Muroidea</taxon>
        <taxon>Muridae</taxon>
        <taxon>Murinae</taxon>
        <taxon>Rattus</taxon>
    </lineage>
</organism>
<evidence type="ECO:0000313" key="2">
    <source>
        <dbReference type="Proteomes" id="UP000234681"/>
    </source>
</evidence>
<reference evidence="1 2" key="1">
    <citation type="submission" date="2005-09" db="EMBL/GenBank/DDBJ databases">
        <authorList>
            <person name="Mural R.J."/>
            <person name="Li P.W."/>
            <person name="Adams M.D."/>
            <person name="Amanatides P.G."/>
            <person name="Baden-Tillson H."/>
            <person name="Barnstead M."/>
            <person name="Chin S.H."/>
            <person name="Dew I."/>
            <person name="Evans C.A."/>
            <person name="Ferriera S."/>
            <person name="Flanigan M."/>
            <person name="Fosler C."/>
            <person name="Glodek A."/>
            <person name="Gu Z."/>
            <person name="Holt R.A."/>
            <person name="Jennings D."/>
            <person name="Kraft C.L."/>
            <person name="Lu F."/>
            <person name="Nguyen T."/>
            <person name="Nusskern D.R."/>
            <person name="Pfannkoch C.M."/>
            <person name="Sitter C."/>
            <person name="Sutton G.G."/>
            <person name="Venter J.C."/>
            <person name="Wang Z."/>
            <person name="Woodage T."/>
            <person name="Zheng X.H."/>
            <person name="Zhong F."/>
        </authorList>
    </citation>
    <scope>NUCLEOTIDE SEQUENCE [LARGE SCALE GENOMIC DNA]</scope>
    <source>
        <strain>BN</strain>
        <strain evidence="2">Sprague-Dawley</strain>
    </source>
</reference>
<sequence length="82" mass="9011">MCFLPWPSHHNPQIHSHSRLSPPLLSSLGLLPSVPPSSSPLPPFKTVPLDRDCFLDSSLDLSAIQLSSDCHLCSVHSLKTRM</sequence>
<dbReference type="EMBL" id="CH473958">
    <property type="protein sequence ID" value="EDM09855.1"/>
    <property type="molecule type" value="Genomic_DNA"/>
</dbReference>
<accession>A6IBZ9</accession>
<dbReference type="Proteomes" id="UP000234681">
    <property type="component" value="Chromosome 13"/>
</dbReference>
<protein>
    <submittedName>
        <fullName evidence="1">RCG46561</fullName>
    </submittedName>
</protein>
<evidence type="ECO:0000313" key="1">
    <source>
        <dbReference type="EMBL" id="EDM09855.1"/>
    </source>
</evidence>
<dbReference type="AlphaFoldDB" id="A6IBZ9"/>
<gene>
    <name evidence="1" type="ORF">rCG_46561</name>
</gene>
<proteinExistence type="predicted"/>
<name>A6IBZ9_RAT</name>